<dbReference type="EMBL" id="JALLKP010000001">
    <property type="protein sequence ID" value="KAK2197810.1"/>
    <property type="molecule type" value="Genomic_DNA"/>
</dbReference>
<proteinExistence type="predicted"/>
<evidence type="ECO:0000313" key="1">
    <source>
        <dbReference type="EMBL" id="KAK2197810.1"/>
    </source>
</evidence>
<dbReference type="RefSeq" id="XP_067804652.1">
    <property type="nucleotide sequence ID" value="XM_067945861.1"/>
</dbReference>
<dbReference type="KEGG" id="bdw:94335111"/>
<sequence length="891" mass="99258">MARFLSYLCSITSTAPPNLTHYDNKTLGLKYDSILADFGIKPSLVLSSDLVKKCSSNNIKTLLGFACESLHSRETSPGSKMNAIQLVTVIARSYDYNARLVSKGRIMKQIYTLARLKHGNGTQSYFKSSDKGQIVTCIIFAKRAIEMLADLNSYKSFDTDNVPRGTQLLIMKANQLKVKLMSEGINFFGDLWASEQSRTNSIMSIGSNLEILRFKSMNTRIKEAEYRISLLEDEMVQLGVFDSECIDSNLTQITEIQSSLDFYHQQTQSMLDDVLDNSDGSSCNVLLELVEKILNLKDVCTRFLPQMSPPEADLIVPMFYTDPASQYHSTRGSIDFDVANCNTLENCTESIEVVQDNIDPFDLHLAGIDYHGVLNHQLGPNPETHVVTAPNFNTVEENPNIKISTNNDPVEQSPSMEKFGTLKSINSIDKDVVFDDTNVICNNDDSIVPLPITGETLAFNKIDQGCHDDSLKVSLVENYSNEAFQYKSSTWIPTISCNLDRDLTWSDFSSVLNDTSTTPCQVDDCAPSDIDLDVQVLDIQVAHVLAVGTPPPNGVQPQDIQQLDMHPESPSGTLMKIHAYLENASKEKPWERMENMESLGDINAKIAEQLAIINAPVPNCAPLTLDSIKDCIPPSIESSPHFSNVSIIKGLINLQNSIIYQDEMVQVGFLHCKGYPHNFMISTCTLVITNTSTCCFDHVQFDFADFEHFPFQMTLDSQLLGTAKRPLAPGKVQTTKFDVYCQSPYVGMPKLTLVLLMNDNMRRVLDIYIPIAISRYTRPAALHEKHYMATLTKRVYCMLLGCSIQEINTAGTLGGAMLRAVDGDDTIFSCSFTESLDETGACSPTSKRFAVAKIAQMSNENGLGLVIYSDYYKLANSLAQLYKYLHHRPYK</sequence>
<protein>
    <submittedName>
        <fullName evidence="1">Clathrin adaptor</fullName>
    </submittedName>
</protein>
<comment type="caution">
    <text evidence="1">The sequence shown here is derived from an EMBL/GenBank/DDBJ whole genome shotgun (WGS) entry which is preliminary data.</text>
</comment>
<reference evidence="1" key="1">
    <citation type="journal article" date="2023" name="Nat. Microbiol.">
        <title>Babesia duncani multi-omics identifies virulence factors and drug targets.</title>
        <authorList>
            <person name="Singh P."/>
            <person name="Lonardi S."/>
            <person name="Liang Q."/>
            <person name="Vydyam P."/>
            <person name="Khabirova E."/>
            <person name="Fang T."/>
            <person name="Gihaz S."/>
            <person name="Thekkiniath J."/>
            <person name="Munshi M."/>
            <person name="Abel S."/>
            <person name="Ciampossin L."/>
            <person name="Batugedara G."/>
            <person name="Gupta M."/>
            <person name="Lu X.M."/>
            <person name="Lenz T."/>
            <person name="Chakravarty S."/>
            <person name="Cornillot E."/>
            <person name="Hu Y."/>
            <person name="Ma W."/>
            <person name="Gonzalez L.M."/>
            <person name="Sanchez S."/>
            <person name="Estrada K."/>
            <person name="Sanchez-Flores A."/>
            <person name="Montero E."/>
            <person name="Harb O.S."/>
            <person name="Le Roch K.G."/>
            <person name="Mamoun C.B."/>
        </authorList>
    </citation>
    <scope>NUCLEOTIDE SEQUENCE</scope>
    <source>
        <strain evidence="1">WA1</strain>
    </source>
</reference>
<gene>
    <name evidence="1" type="ORF">BdWA1_000813</name>
</gene>
<dbReference type="GeneID" id="94335111"/>
<dbReference type="AlphaFoldDB" id="A0AAD9PMV2"/>
<organism evidence="1 2">
    <name type="scientific">Babesia duncani</name>
    <dbReference type="NCBI Taxonomy" id="323732"/>
    <lineage>
        <taxon>Eukaryota</taxon>
        <taxon>Sar</taxon>
        <taxon>Alveolata</taxon>
        <taxon>Apicomplexa</taxon>
        <taxon>Aconoidasida</taxon>
        <taxon>Piroplasmida</taxon>
        <taxon>Babesiidae</taxon>
        <taxon>Babesia</taxon>
    </lineage>
</organism>
<dbReference type="Proteomes" id="UP001214638">
    <property type="component" value="Unassembled WGS sequence"/>
</dbReference>
<keyword evidence="2" id="KW-1185">Reference proteome</keyword>
<dbReference type="SUPFAM" id="SSF49348">
    <property type="entry name" value="Clathrin adaptor appendage domain"/>
    <property type="match status" value="1"/>
</dbReference>
<accession>A0AAD9PMV2</accession>
<dbReference type="InterPro" id="IPR013041">
    <property type="entry name" value="Clathrin_app_Ig-like_sf"/>
</dbReference>
<name>A0AAD9PMV2_9APIC</name>
<evidence type="ECO:0000313" key="2">
    <source>
        <dbReference type="Proteomes" id="UP001214638"/>
    </source>
</evidence>
<dbReference type="Gene3D" id="2.60.40.1230">
    <property type="match status" value="1"/>
</dbReference>